<organism evidence="1 2">
    <name type="scientific">Caerostris extrusa</name>
    <name type="common">Bark spider</name>
    <name type="synonym">Caerostris bankana</name>
    <dbReference type="NCBI Taxonomy" id="172846"/>
    <lineage>
        <taxon>Eukaryota</taxon>
        <taxon>Metazoa</taxon>
        <taxon>Ecdysozoa</taxon>
        <taxon>Arthropoda</taxon>
        <taxon>Chelicerata</taxon>
        <taxon>Arachnida</taxon>
        <taxon>Araneae</taxon>
        <taxon>Araneomorphae</taxon>
        <taxon>Entelegynae</taxon>
        <taxon>Araneoidea</taxon>
        <taxon>Araneidae</taxon>
        <taxon>Caerostris</taxon>
    </lineage>
</organism>
<evidence type="ECO:0000313" key="1">
    <source>
        <dbReference type="EMBL" id="GIY25734.1"/>
    </source>
</evidence>
<protein>
    <submittedName>
        <fullName evidence="1">Uncharacterized protein</fullName>
    </submittedName>
</protein>
<dbReference type="EMBL" id="BPLR01008570">
    <property type="protein sequence ID" value="GIY25734.1"/>
    <property type="molecule type" value="Genomic_DNA"/>
</dbReference>
<reference evidence="1 2" key="1">
    <citation type="submission" date="2021-06" db="EMBL/GenBank/DDBJ databases">
        <title>Caerostris extrusa draft genome.</title>
        <authorList>
            <person name="Kono N."/>
            <person name="Arakawa K."/>
        </authorList>
    </citation>
    <scope>NUCLEOTIDE SEQUENCE [LARGE SCALE GENOMIC DNA]</scope>
</reference>
<sequence length="87" mass="9398">MLKRNSSLLISPAGMVPLYAINCAPPSSTFHIITRHPASHSPDMNLSLRMSTTKCSPNSLTLFQMWSSDVPKNNTSQGVIVSSVKPA</sequence>
<comment type="caution">
    <text evidence="1">The sequence shown here is derived from an EMBL/GenBank/DDBJ whole genome shotgun (WGS) entry which is preliminary data.</text>
</comment>
<accession>A0AAV4RYF7</accession>
<keyword evidence="2" id="KW-1185">Reference proteome</keyword>
<dbReference type="Proteomes" id="UP001054945">
    <property type="component" value="Unassembled WGS sequence"/>
</dbReference>
<name>A0AAV4RYF7_CAEEX</name>
<dbReference type="AlphaFoldDB" id="A0AAV4RYF7"/>
<gene>
    <name evidence="1" type="ORF">CEXT_501261</name>
</gene>
<proteinExistence type="predicted"/>
<evidence type="ECO:0000313" key="2">
    <source>
        <dbReference type="Proteomes" id="UP001054945"/>
    </source>
</evidence>